<dbReference type="Pfam" id="PF13440">
    <property type="entry name" value="Polysacc_synt_3"/>
    <property type="match status" value="1"/>
</dbReference>
<dbReference type="InterPro" id="IPR050833">
    <property type="entry name" value="Poly_Biosynth_Transport"/>
</dbReference>
<protein>
    <submittedName>
        <fullName evidence="8">Lipopolysaccharide biosynthesis protein</fullName>
    </submittedName>
</protein>
<evidence type="ECO:0000256" key="4">
    <source>
        <dbReference type="ARBA" id="ARBA00022692"/>
    </source>
</evidence>
<evidence type="ECO:0000256" key="1">
    <source>
        <dbReference type="ARBA" id="ARBA00004651"/>
    </source>
</evidence>
<keyword evidence="9" id="KW-1185">Reference proteome</keyword>
<sequence>MENKTLKQQFISGALITFVSRYMFIAVNLIISAILARILDPDEFGVVAIVAVFTTFFQMLSQMGLGAAVIQHKTLSDKDISDIFKFTTLLSFGLATAFFFFSYAIAYFYENDVYVLIGKLLSISVLFNSMNIVPTAILTRDKRFKAMGITTILMNLIAGIATIILALHGFSYFSIVINSILLSVLMFSSYFFLCKIKIKKAFSLHVLRQIAGYSAFEYLHNFVNYFSRNIDNILIGKFLGATQLGYYDRAYRLMMYPVMNLTHVLTPVLHPLLADYQDNKDKIYSVYKRLVKFLAMLGVPIVVILFFYAKEIIFIMYGDKWLYIIPTFRILSLSIIIQIITGSGGAIFRAAGRTDVLFLVSLISGVLMVSGISLGVFVGGRLEYVAVGILVAMCINFIQLYYLLIVKVLGNSLIDFYMNLKTPFLIGMILIGVNIAILNLQKIESLILNFFISAVINFAVWLACIFIFKESKFMGINKIISKLSDNRKSIV</sequence>
<feature type="transmembrane region" description="Helical" evidence="7">
    <location>
        <begin position="422"/>
        <end position="440"/>
    </location>
</feature>
<feature type="transmembrane region" description="Helical" evidence="7">
    <location>
        <begin position="290"/>
        <end position="309"/>
    </location>
</feature>
<feature type="transmembrane region" description="Helical" evidence="7">
    <location>
        <begin position="446"/>
        <end position="468"/>
    </location>
</feature>
<dbReference type="EMBL" id="CP035108">
    <property type="protein sequence ID" value="QAR34187.1"/>
    <property type="molecule type" value="Genomic_DNA"/>
</dbReference>
<dbReference type="PANTHER" id="PTHR30250">
    <property type="entry name" value="PST FAMILY PREDICTED COLANIC ACID TRANSPORTER"/>
    <property type="match status" value="1"/>
</dbReference>
<keyword evidence="3" id="KW-1003">Cell membrane</keyword>
<dbReference type="GO" id="GO:0005886">
    <property type="term" value="C:plasma membrane"/>
    <property type="evidence" value="ECO:0007669"/>
    <property type="project" value="UniProtKB-SubCell"/>
</dbReference>
<comment type="subcellular location">
    <subcellularLocation>
        <location evidence="1">Cell membrane</location>
        <topology evidence="1">Multi-pass membrane protein</topology>
    </subcellularLocation>
</comment>
<dbReference type="RefSeq" id="WP_128467492.1">
    <property type="nucleotide sequence ID" value="NZ_CP035108.1"/>
</dbReference>
<dbReference type="PANTHER" id="PTHR30250:SF10">
    <property type="entry name" value="LIPOPOLYSACCHARIDE BIOSYNTHESIS PROTEIN WZXC"/>
    <property type="match status" value="1"/>
</dbReference>
<feature type="transmembrane region" description="Helical" evidence="7">
    <location>
        <begin position="172"/>
        <end position="193"/>
    </location>
</feature>
<gene>
    <name evidence="8" type="ORF">EP073_12465</name>
</gene>
<keyword evidence="6 7" id="KW-0472">Membrane</keyword>
<evidence type="ECO:0000313" key="8">
    <source>
        <dbReference type="EMBL" id="QAR34187.1"/>
    </source>
</evidence>
<feature type="transmembrane region" description="Helical" evidence="7">
    <location>
        <begin position="146"/>
        <end position="166"/>
    </location>
</feature>
<feature type="transmembrane region" description="Helical" evidence="7">
    <location>
        <begin position="321"/>
        <end position="344"/>
    </location>
</feature>
<evidence type="ECO:0000256" key="6">
    <source>
        <dbReference type="ARBA" id="ARBA00023136"/>
    </source>
</evidence>
<reference evidence="8 9" key="1">
    <citation type="submission" date="2019-01" db="EMBL/GenBank/DDBJ databases">
        <title>Geovibrio thiophilus DSM 11263, complete genome.</title>
        <authorList>
            <person name="Spring S."/>
            <person name="Bunk B."/>
            <person name="Sproer C."/>
        </authorList>
    </citation>
    <scope>NUCLEOTIDE SEQUENCE [LARGE SCALE GENOMIC DNA]</scope>
    <source>
        <strain evidence="8 9">DSM 11263</strain>
    </source>
</reference>
<name>A0A3R5UW75_9BACT</name>
<evidence type="ECO:0000256" key="2">
    <source>
        <dbReference type="ARBA" id="ARBA00007430"/>
    </source>
</evidence>
<dbReference type="OrthoDB" id="9770347at2"/>
<dbReference type="KEGG" id="gtl:EP073_12465"/>
<keyword evidence="4 7" id="KW-0812">Transmembrane</keyword>
<evidence type="ECO:0000256" key="5">
    <source>
        <dbReference type="ARBA" id="ARBA00022989"/>
    </source>
</evidence>
<organism evidence="8 9">
    <name type="scientific">Geovibrio thiophilus</name>
    <dbReference type="NCBI Taxonomy" id="139438"/>
    <lineage>
        <taxon>Bacteria</taxon>
        <taxon>Pseudomonadati</taxon>
        <taxon>Deferribacterota</taxon>
        <taxon>Deferribacteres</taxon>
        <taxon>Deferribacterales</taxon>
        <taxon>Geovibrionaceae</taxon>
        <taxon>Geovibrio</taxon>
    </lineage>
</organism>
<comment type="similarity">
    <text evidence="2">Belongs to the polysaccharide synthase family.</text>
</comment>
<evidence type="ECO:0000256" key="7">
    <source>
        <dbReference type="SAM" id="Phobius"/>
    </source>
</evidence>
<dbReference type="AlphaFoldDB" id="A0A3R5UW75"/>
<dbReference type="CDD" id="cd13127">
    <property type="entry name" value="MATE_tuaB_like"/>
    <property type="match status" value="1"/>
</dbReference>
<feature type="transmembrane region" description="Helical" evidence="7">
    <location>
        <begin position="356"/>
        <end position="378"/>
    </location>
</feature>
<feature type="transmembrane region" description="Helical" evidence="7">
    <location>
        <begin position="12"/>
        <end position="38"/>
    </location>
</feature>
<feature type="transmembrane region" description="Helical" evidence="7">
    <location>
        <begin position="384"/>
        <end position="410"/>
    </location>
</feature>
<proteinExistence type="inferred from homology"/>
<feature type="transmembrane region" description="Helical" evidence="7">
    <location>
        <begin position="86"/>
        <end position="108"/>
    </location>
</feature>
<feature type="transmembrane region" description="Helical" evidence="7">
    <location>
        <begin position="114"/>
        <end position="134"/>
    </location>
</feature>
<dbReference type="Proteomes" id="UP000287502">
    <property type="component" value="Chromosome"/>
</dbReference>
<accession>A0A3R5UW75</accession>
<evidence type="ECO:0000256" key="3">
    <source>
        <dbReference type="ARBA" id="ARBA00022475"/>
    </source>
</evidence>
<feature type="transmembrane region" description="Helical" evidence="7">
    <location>
        <begin position="44"/>
        <end position="65"/>
    </location>
</feature>
<keyword evidence="5 7" id="KW-1133">Transmembrane helix</keyword>
<evidence type="ECO:0000313" key="9">
    <source>
        <dbReference type="Proteomes" id="UP000287502"/>
    </source>
</evidence>